<dbReference type="Gene3D" id="2.60.40.1930">
    <property type="match status" value="3"/>
</dbReference>
<sequence>MKRQPPTYEVLLVSFLIVWNAPEGHCARNVLFNVAERFSPGAPLHVALTLPSDSPQVTLVRASLMALANDTSEIVAAEASIEPGDTQLLKLQVPWILPMSEQYSFLVYSVIGEPFAHFRKIKVESKYSSTCVQTDRKMYKPGQRVLFRVIHLRKGLIPSKEPLTVTIVNPADIKVEMYPNVTSENGVSSFEFQLPDFTTSGKWSIVVEKEDDGSKAQRHVEQFTVEEFVSPTFEVDVRADPGYIVLDSQQTPPSIIVKASYTFGKGVQGVCRLIIEQQDQTLSVSLEEELSESGVVEFPSTVLSSMKSKSDLTLTAVVTDVTGRTENSSMVVKSFLHNARIQFLDRTTRILKPGLPALVAIRLTDQQGRPLGSDNPIKVEIRGPTIQRLERYLVVPAGKTEAFLKYIPIFQENIASSSQITAVMQLQPSVQATKSITLHNQEEQYAAMVVHMAENANLSVASEVDFEVYHILPKGISNATYFYMVVNQENIMRAGRINASTIRLPITKELCPVSTIYVGMAYKEQLETWFEVDRLKFKPTNCFGTKVNVSFESYVARTGTKMKMDVSVRDWQTKEPNSGIYDIFYMAVDKRTSILQGGTALSIDTLKSAMNSFPNKDGDATVNMIGNTGKSKSSKMYGRRSLVHEKEEEEEETGSQIRKTFPDTWLWGHAMTEPSGKLVKTVKLPDSITSWEVSAFAVSESGILVTTEPTQLTAFRRFFLTMNLLYCVKRSEVFQLKVTVFNYKTSKVQAIVAIHESDEFVVLGGINKDGWYETATSIEADRASTVNFRIGAVKAGLIRFKAKATDQLDGDYDEVHRNLLIKHDGVERVGLITEIMVASEETNDITKTFDIPWPEEGISSGSQRVEVKVTGELFGQALPNLDSLVVLPTGCGEQTMMKMAPNVYGLTYIQAKKLIDFETIVKSMKTNMQIGYIRQISKFLHSDGSFSVWGPSNNKPGSTWLTAFVIKCFTRAAEFITVDAKLIDQSITFLKKRQLDSGEFTEQGIIVHQEFLPSKKASAVALTSYVLISILETSLRHRGKVQSMIDKAIQFVLTEVDIGDPETNQLTMAYTAYALSLTELDDERRAVLEKLVYYVYETNILFQKDLTEGQSSSTRVTPKELEVAAYVLLTLIQLGRMEQGFKLMKWLNSQQNHKGGFKSTQDTVMVLQALAEFGLAYETVTGDGRATIQELVGQSRNMTFTLDISGPRAALLQTVELSSETKQVQITVSGMINVLALIKIVYFYHEVSQESAKLEMLQDTTLNINTTSERESRTIQKIQTCVQSFSQAGQTLENGAQGMYVTTLFLPSGEEAFESPKAIQAQNPATTLVETTEGNIHFYLPEAPTTPQCLVARVERQLEFEVQKPGYARVYPYYNPDLMNETTLEVAPLPISNQVCRKDRCTMDNQKGGATVYNVTGTLLAVSASVLSTLLLCKYA</sequence>
<feature type="signal peptide" evidence="6">
    <location>
        <begin position="1"/>
        <end position="26"/>
    </location>
</feature>
<dbReference type="PROSITE" id="PS00477">
    <property type="entry name" value="ALPHA_2_MACROGLOBULIN"/>
    <property type="match status" value="1"/>
</dbReference>
<dbReference type="InterPro" id="IPR019742">
    <property type="entry name" value="MacrogloblnA2_CS"/>
</dbReference>
<evidence type="ECO:0000259" key="7">
    <source>
        <dbReference type="SMART" id="SM01360"/>
    </source>
</evidence>
<keyword evidence="1 6" id="KW-0732">Signal</keyword>
<accession>A0AAE1CLK1</accession>
<dbReference type="InterPro" id="IPR050473">
    <property type="entry name" value="A2M/Complement_sys"/>
</dbReference>
<evidence type="ECO:0000259" key="8">
    <source>
        <dbReference type="SMART" id="SM01361"/>
    </source>
</evidence>
<comment type="caution">
    <text evidence="9">The sequence shown here is derived from an EMBL/GenBank/DDBJ whole genome shotgun (WGS) entry which is preliminary data.</text>
</comment>
<evidence type="ECO:0000256" key="2">
    <source>
        <dbReference type="ARBA" id="ARBA00022966"/>
    </source>
</evidence>
<dbReference type="InterPro" id="IPR008930">
    <property type="entry name" value="Terpenoid_cyclase/PrenylTrfase"/>
</dbReference>
<evidence type="ECO:0008006" key="11">
    <source>
        <dbReference type="Google" id="ProtNLM"/>
    </source>
</evidence>
<dbReference type="Pfam" id="PF07677">
    <property type="entry name" value="A2M_recep"/>
    <property type="match status" value="1"/>
</dbReference>
<dbReference type="Gene3D" id="2.60.120.1540">
    <property type="match status" value="1"/>
</dbReference>
<dbReference type="SMART" id="SM01361">
    <property type="entry name" value="A2M_recep"/>
    <property type="match status" value="1"/>
</dbReference>
<evidence type="ECO:0000256" key="6">
    <source>
        <dbReference type="SAM" id="SignalP"/>
    </source>
</evidence>
<dbReference type="Gene3D" id="2.20.130.20">
    <property type="match status" value="1"/>
</dbReference>
<feature type="region of interest" description="Disordered" evidence="5">
    <location>
        <begin position="629"/>
        <end position="655"/>
    </location>
</feature>
<keyword evidence="2" id="KW-0882">Thioester bond</keyword>
<dbReference type="Pfam" id="PF07703">
    <property type="entry name" value="A2M_BRD"/>
    <property type="match status" value="1"/>
</dbReference>
<dbReference type="SUPFAM" id="SSF48239">
    <property type="entry name" value="Terpenoid cyclases/Protein prenyltransferases"/>
    <property type="match status" value="1"/>
</dbReference>
<dbReference type="Pfam" id="PF17791">
    <property type="entry name" value="MG3"/>
    <property type="match status" value="1"/>
</dbReference>
<dbReference type="InterPro" id="IPR009048">
    <property type="entry name" value="A-macroglobulin_rcpt-bd"/>
</dbReference>
<dbReference type="SUPFAM" id="SSF49410">
    <property type="entry name" value="Alpha-macroglobulin receptor domain"/>
    <property type="match status" value="1"/>
</dbReference>
<dbReference type="InterPro" id="IPR047565">
    <property type="entry name" value="Alpha-macroglob_thiol-ester_cl"/>
</dbReference>
<reference evidence="9" key="1">
    <citation type="journal article" date="2023" name="G3 (Bethesda)">
        <title>A reference genome for the long-term kleptoplast-retaining sea slug Elysia crispata morphotype clarki.</title>
        <authorList>
            <person name="Eastman K.E."/>
            <person name="Pendleton A.L."/>
            <person name="Shaikh M.A."/>
            <person name="Suttiyut T."/>
            <person name="Ogas R."/>
            <person name="Tomko P."/>
            <person name="Gavelis G."/>
            <person name="Widhalm J.R."/>
            <person name="Wisecaver J.H."/>
        </authorList>
    </citation>
    <scope>NUCLEOTIDE SEQUENCE</scope>
    <source>
        <strain evidence="9">ECLA1</strain>
    </source>
</reference>
<dbReference type="InterPro" id="IPR013783">
    <property type="entry name" value="Ig-like_fold"/>
</dbReference>
<evidence type="ECO:0000313" key="9">
    <source>
        <dbReference type="EMBL" id="KAK3709769.1"/>
    </source>
</evidence>
<name>A0AAE1CLK1_9GAST</name>
<feature type="domain" description="Alpha-macroglobulin receptor-binding" evidence="8">
    <location>
        <begin position="1297"/>
        <end position="1384"/>
    </location>
</feature>
<dbReference type="InterPro" id="IPR002890">
    <property type="entry name" value="MG2"/>
</dbReference>
<evidence type="ECO:0000313" key="10">
    <source>
        <dbReference type="Proteomes" id="UP001283361"/>
    </source>
</evidence>
<dbReference type="Proteomes" id="UP001283361">
    <property type="component" value="Unassembled WGS sequence"/>
</dbReference>
<dbReference type="InterPro" id="IPR041555">
    <property type="entry name" value="MG3"/>
</dbReference>
<dbReference type="Pfam" id="PF07678">
    <property type="entry name" value="TED_complement"/>
    <property type="match status" value="1"/>
</dbReference>
<feature type="domain" description="Alpha-2-macroglobulin" evidence="7">
    <location>
        <begin position="664"/>
        <end position="754"/>
    </location>
</feature>
<dbReference type="Gene3D" id="6.20.50.160">
    <property type="match status" value="1"/>
</dbReference>
<dbReference type="Gene3D" id="2.60.40.1940">
    <property type="match status" value="1"/>
</dbReference>
<dbReference type="InterPro" id="IPR036595">
    <property type="entry name" value="A-macroglobulin_rcpt-bd_sf"/>
</dbReference>
<dbReference type="Gene3D" id="1.50.10.20">
    <property type="match status" value="1"/>
</dbReference>
<feature type="chain" id="PRO_5041989648" description="CD109 antigen" evidence="6">
    <location>
        <begin position="27"/>
        <end position="1436"/>
    </location>
</feature>
<dbReference type="PANTHER" id="PTHR11412">
    <property type="entry name" value="MACROGLOBULIN / COMPLEMENT"/>
    <property type="match status" value="1"/>
</dbReference>
<dbReference type="Pfam" id="PF00207">
    <property type="entry name" value="A2M"/>
    <property type="match status" value="1"/>
</dbReference>
<evidence type="ECO:0000256" key="5">
    <source>
        <dbReference type="SAM" id="MobiDB-lite"/>
    </source>
</evidence>
<protein>
    <recommendedName>
        <fullName evidence="11">CD109 antigen</fullName>
    </recommendedName>
</protein>
<dbReference type="InterPro" id="IPR001599">
    <property type="entry name" value="Macroglobln_a2"/>
</dbReference>
<dbReference type="Gene3D" id="2.60.40.690">
    <property type="entry name" value="Alpha-macroglobulin, receptor-binding domain"/>
    <property type="match status" value="1"/>
</dbReference>
<proteinExistence type="predicted"/>
<organism evidence="9 10">
    <name type="scientific">Elysia crispata</name>
    <name type="common">lettuce slug</name>
    <dbReference type="NCBI Taxonomy" id="231223"/>
    <lineage>
        <taxon>Eukaryota</taxon>
        <taxon>Metazoa</taxon>
        <taxon>Spiralia</taxon>
        <taxon>Lophotrochozoa</taxon>
        <taxon>Mollusca</taxon>
        <taxon>Gastropoda</taxon>
        <taxon>Heterobranchia</taxon>
        <taxon>Euthyneura</taxon>
        <taxon>Panpulmonata</taxon>
        <taxon>Sacoglossa</taxon>
        <taxon>Placobranchoidea</taxon>
        <taxon>Plakobranchidae</taxon>
        <taxon>Elysia</taxon>
    </lineage>
</organism>
<dbReference type="PANTHER" id="PTHR11412:SF136">
    <property type="entry name" value="CD109 ANTIGEN"/>
    <property type="match status" value="1"/>
</dbReference>
<dbReference type="Pfam" id="PF01835">
    <property type="entry name" value="MG2"/>
    <property type="match status" value="1"/>
</dbReference>
<dbReference type="InterPro" id="IPR011626">
    <property type="entry name" value="Alpha-macroglobulin_TED"/>
</dbReference>
<evidence type="ECO:0000256" key="3">
    <source>
        <dbReference type="ARBA" id="ARBA00023157"/>
    </source>
</evidence>
<dbReference type="InterPro" id="IPR011625">
    <property type="entry name" value="A2M_N_BRD"/>
</dbReference>
<keyword evidence="4" id="KW-0325">Glycoprotein</keyword>
<dbReference type="GO" id="GO:0005615">
    <property type="term" value="C:extracellular space"/>
    <property type="evidence" value="ECO:0007669"/>
    <property type="project" value="InterPro"/>
</dbReference>
<evidence type="ECO:0000256" key="1">
    <source>
        <dbReference type="ARBA" id="ARBA00022729"/>
    </source>
</evidence>
<keyword evidence="3" id="KW-1015">Disulfide bond</keyword>
<dbReference type="Gene3D" id="2.60.40.10">
    <property type="entry name" value="Immunoglobulins"/>
    <property type="match status" value="2"/>
</dbReference>
<keyword evidence="10" id="KW-1185">Reference proteome</keyword>
<dbReference type="EMBL" id="JAWDGP010007653">
    <property type="protein sequence ID" value="KAK3709769.1"/>
    <property type="molecule type" value="Genomic_DNA"/>
</dbReference>
<dbReference type="FunFam" id="2.60.40.1930:FF:000001">
    <property type="entry name" value="CD109 isoform 3"/>
    <property type="match status" value="1"/>
</dbReference>
<dbReference type="GO" id="GO:0004866">
    <property type="term" value="F:endopeptidase inhibitor activity"/>
    <property type="evidence" value="ECO:0007669"/>
    <property type="project" value="InterPro"/>
</dbReference>
<dbReference type="SMART" id="SM01360">
    <property type="entry name" value="A2M"/>
    <property type="match status" value="1"/>
</dbReference>
<dbReference type="SMART" id="SM01419">
    <property type="entry name" value="Thiol-ester_cl"/>
    <property type="match status" value="1"/>
</dbReference>
<gene>
    <name evidence="9" type="ORF">RRG08_028802</name>
</gene>
<evidence type="ECO:0000256" key="4">
    <source>
        <dbReference type="ARBA" id="ARBA00023180"/>
    </source>
</evidence>